<dbReference type="Proteomes" id="UP001163046">
    <property type="component" value="Unassembled WGS sequence"/>
</dbReference>
<keyword evidence="2" id="KW-1185">Reference proteome</keyword>
<dbReference type="EMBL" id="MU827108">
    <property type="protein sequence ID" value="KAJ7369281.1"/>
    <property type="molecule type" value="Genomic_DNA"/>
</dbReference>
<dbReference type="OrthoDB" id="126772at2759"/>
<organism evidence="1 2">
    <name type="scientific">Desmophyllum pertusum</name>
    <dbReference type="NCBI Taxonomy" id="174260"/>
    <lineage>
        <taxon>Eukaryota</taxon>
        <taxon>Metazoa</taxon>
        <taxon>Cnidaria</taxon>
        <taxon>Anthozoa</taxon>
        <taxon>Hexacorallia</taxon>
        <taxon>Scleractinia</taxon>
        <taxon>Caryophylliina</taxon>
        <taxon>Caryophylliidae</taxon>
        <taxon>Desmophyllum</taxon>
    </lineage>
</organism>
<protein>
    <submittedName>
        <fullName evidence="1">Uncharacterized protein</fullName>
    </submittedName>
</protein>
<proteinExistence type="predicted"/>
<sequence>MAYEHLPNGGGKLRSHQRLCFLEKEIDQLHQDNNHALCKILILVQMQAASTTVTGMASSPDQFTCVCENSCPSYEEQVCASNGRTFKQLVLAKARNL</sequence>
<gene>
    <name evidence="1" type="ORF">OS493_040064</name>
</gene>
<dbReference type="InterPro" id="IPR036058">
    <property type="entry name" value="Kazal_dom_sf"/>
</dbReference>
<dbReference type="Gene3D" id="3.30.60.30">
    <property type="match status" value="1"/>
</dbReference>
<comment type="caution">
    <text evidence="1">The sequence shown here is derived from an EMBL/GenBank/DDBJ whole genome shotgun (WGS) entry which is preliminary data.</text>
</comment>
<name>A0A9X0CN70_9CNID</name>
<dbReference type="AlphaFoldDB" id="A0A9X0CN70"/>
<accession>A0A9X0CN70</accession>
<reference evidence="1" key="1">
    <citation type="submission" date="2023-01" db="EMBL/GenBank/DDBJ databases">
        <title>Genome assembly of the deep-sea coral Lophelia pertusa.</title>
        <authorList>
            <person name="Herrera S."/>
            <person name="Cordes E."/>
        </authorList>
    </citation>
    <scope>NUCLEOTIDE SEQUENCE</scope>
    <source>
        <strain evidence="1">USNM1676648</strain>
        <tissue evidence="1">Polyp</tissue>
    </source>
</reference>
<evidence type="ECO:0000313" key="1">
    <source>
        <dbReference type="EMBL" id="KAJ7369281.1"/>
    </source>
</evidence>
<dbReference type="SUPFAM" id="SSF100895">
    <property type="entry name" value="Kazal-type serine protease inhibitors"/>
    <property type="match status" value="1"/>
</dbReference>
<evidence type="ECO:0000313" key="2">
    <source>
        <dbReference type="Proteomes" id="UP001163046"/>
    </source>
</evidence>